<reference evidence="17 18" key="1">
    <citation type="submission" date="2024-04" db="EMBL/GenBank/DDBJ databases">
        <authorList>
            <person name="Waldvogel A.-M."/>
            <person name="Schoenle A."/>
        </authorList>
    </citation>
    <scope>NUCLEOTIDE SEQUENCE [LARGE SCALE GENOMIC DNA]</scope>
</reference>
<evidence type="ECO:0000259" key="16">
    <source>
        <dbReference type="PROSITE" id="PS50262"/>
    </source>
</evidence>
<keyword evidence="7 14" id="KW-0157">Chromophore</keyword>
<feature type="region of interest" description="Disordered" evidence="15">
    <location>
        <begin position="727"/>
        <end position="760"/>
    </location>
</feature>
<dbReference type="InterPro" id="IPR000276">
    <property type="entry name" value="GPCR_Rhodpsn"/>
</dbReference>
<gene>
    <name evidence="17" type="ORF">KC01_LOCUS1589</name>
</gene>
<organism evidence="17 18">
    <name type="scientific">Knipowitschia caucasica</name>
    <name type="common">Caucasian dwarf goby</name>
    <name type="synonym">Pomatoschistus caucasicus</name>
    <dbReference type="NCBI Taxonomy" id="637954"/>
    <lineage>
        <taxon>Eukaryota</taxon>
        <taxon>Metazoa</taxon>
        <taxon>Chordata</taxon>
        <taxon>Craniata</taxon>
        <taxon>Vertebrata</taxon>
        <taxon>Euteleostomi</taxon>
        <taxon>Actinopterygii</taxon>
        <taxon>Neopterygii</taxon>
        <taxon>Teleostei</taxon>
        <taxon>Neoteleostei</taxon>
        <taxon>Acanthomorphata</taxon>
        <taxon>Gobiaria</taxon>
        <taxon>Gobiiformes</taxon>
        <taxon>Gobioidei</taxon>
        <taxon>Gobiidae</taxon>
        <taxon>Gobiinae</taxon>
        <taxon>Knipowitschia</taxon>
    </lineage>
</organism>
<feature type="transmembrane region" description="Helical" evidence="14">
    <location>
        <begin position="454"/>
        <end position="479"/>
    </location>
</feature>
<feature type="compositionally biased region" description="Basic and acidic residues" evidence="15">
    <location>
        <begin position="351"/>
        <end position="367"/>
    </location>
</feature>
<feature type="transmembrane region" description="Helical" evidence="14">
    <location>
        <begin position="678"/>
        <end position="698"/>
    </location>
</feature>
<evidence type="ECO:0000256" key="14">
    <source>
        <dbReference type="RuleBase" id="RU004951"/>
    </source>
</evidence>
<dbReference type="InterPro" id="IPR050125">
    <property type="entry name" value="GPCR_opsins"/>
</dbReference>
<feature type="transmembrane region" description="Helical" evidence="14">
    <location>
        <begin position="642"/>
        <end position="666"/>
    </location>
</feature>
<dbReference type="PROSITE" id="PS50262">
    <property type="entry name" value="G_PROTEIN_RECEP_F1_2"/>
    <property type="match status" value="1"/>
</dbReference>
<evidence type="ECO:0000256" key="13">
    <source>
        <dbReference type="ARBA" id="ARBA00059157"/>
    </source>
</evidence>
<evidence type="ECO:0000256" key="2">
    <source>
        <dbReference type="ARBA" id="ARBA00022543"/>
    </source>
</evidence>
<feature type="compositionally biased region" description="Low complexity" evidence="15">
    <location>
        <begin position="727"/>
        <end position="747"/>
    </location>
</feature>
<dbReference type="Pfam" id="PF00001">
    <property type="entry name" value="7tm_1"/>
    <property type="match status" value="1"/>
</dbReference>
<evidence type="ECO:0000313" key="17">
    <source>
        <dbReference type="EMBL" id="CAL1569098.1"/>
    </source>
</evidence>
<keyword evidence="4 14" id="KW-0812">Transmembrane</keyword>
<evidence type="ECO:0000256" key="3">
    <source>
        <dbReference type="ARBA" id="ARBA00022606"/>
    </source>
</evidence>
<keyword evidence="3 14" id="KW-0716">Sensory transduction</keyword>
<feature type="compositionally biased region" description="Basic and acidic residues" evidence="15">
    <location>
        <begin position="798"/>
        <end position="808"/>
    </location>
</feature>
<feature type="compositionally biased region" description="Polar residues" evidence="15">
    <location>
        <begin position="386"/>
        <end position="396"/>
    </location>
</feature>
<dbReference type="SUPFAM" id="SSF81321">
    <property type="entry name" value="Family A G protein-coupled receptor-like"/>
    <property type="match status" value="1"/>
</dbReference>
<evidence type="ECO:0000256" key="6">
    <source>
        <dbReference type="ARBA" id="ARBA00022989"/>
    </source>
</evidence>
<proteinExistence type="inferred from homology"/>
<dbReference type="PRINTS" id="PR00237">
    <property type="entry name" value="GPCRRHODOPSN"/>
</dbReference>
<keyword evidence="8 14" id="KW-0297">G-protein coupled receptor</keyword>
<evidence type="ECO:0000313" key="18">
    <source>
        <dbReference type="Proteomes" id="UP001497482"/>
    </source>
</evidence>
<evidence type="ECO:0000256" key="15">
    <source>
        <dbReference type="SAM" id="MobiDB-lite"/>
    </source>
</evidence>
<keyword evidence="18" id="KW-1185">Reference proteome</keyword>
<keyword evidence="10" id="KW-1015">Disulfide bond</keyword>
<dbReference type="PRINTS" id="PR00238">
    <property type="entry name" value="OPSIN"/>
</dbReference>
<evidence type="ECO:0000256" key="10">
    <source>
        <dbReference type="ARBA" id="ARBA00023157"/>
    </source>
</evidence>
<evidence type="ECO:0000256" key="12">
    <source>
        <dbReference type="ARBA" id="ARBA00023224"/>
    </source>
</evidence>
<keyword evidence="6 14" id="KW-1133">Transmembrane helix</keyword>
<dbReference type="Gene3D" id="1.20.1070.10">
    <property type="entry name" value="Rhodopsin 7-helix transmembrane proteins"/>
    <property type="match status" value="1"/>
</dbReference>
<sequence>MARESRADAMSSPSSDAWSSDEYKPPPGSPCSSTLSSNVSVFSDTSCAEVSDEEELEPTSTKAQKNKRTKRTDACAEVSDEEELEPTSTKAQKNKRTKRTDACAEVSDEEELEPTSTKAQKNKRTKRTDACAEVSDEEELEPTSTKAQKNKRTKRTDACAEVSDEEELEPTSTKAQKNKRTKRTDACAEVSDEEELEPTSTKAQKNKRTKRTDACAEVSDEEELEPTSTKAQKNKLTKRTDACAEVSDEEELEPTSTKAQKNKRTKRTDACAEVSDEEELEPTSTKAQKNKRTKRTDACAEVSDEEELEPTSTKAQKNKRTKRTDACAEVSDEEELEPTSTKAQKNKRTKRTDEASRNPKKPWSEEESRGEEDGEVPGSVCCASHRSLQPSSTEPGRTSIMDRGFYRSVDVQDQAHYIVAFFVFVIGTVGVTGNALVMYACACNKKLRTRPNYFIINLAVSDFLMAITQSPIFFINSLYKGWIFGETGCKMYAFCGALFGITSMINLLAISVDRYIVITRPLQAIQWASNTRTCCTIALVWLYSLAWSLAPLLGWSSYIPEGLMTSCTWDYVTATPANKSYTLMLCCFVFFIPLGIISYCYLCMFLAIRHASREVEQMGSQMRRSTLLQQQSIRTEWKLAKIAFVVIIVFVLSWSPYACVTLIAWAGYGGILDPYSKAVPAVIAKASAIYNPFIYAIIHPKYRDTLAEKFRCLHFLNQTKRKNNLSVSQSESSFKESGLSRQSSGSSKIQRETSMSTTDTQVLSDVELDPLDKGRCLSLSFSLCSLTERVNKPSGNTDQKHSGTRHQDLSLPSHTTRAV</sequence>
<feature type="region of interest" description="Disordered" evidence="15">
    <location>
        <begin position="790"/>
        <end position="819"/>
    </location>
</feature>
<evidence type="ECO:0000256" key="9">
    <source>
        <dbReference type="ARBA" id="ARBA00023136"/>
    </source>
</evidence>
<evidence type="ECO:0000256" key="4">
    <source>
        <dbReference type="ARBA" id="ARBA00022692"/>
    </source>
</evidence>
<keyword evidence="12 14" id="KW-0807">Transducer</keyword>
<dbReference type="EMBL" id="OZ035823">
    <property type="protein sequence ID" value="CAL1569098.1"/>
    <property type="molecule type" value="Genomic_DNA"/>
</dbReference>
<feature type="transmembrane region" description="Helical" evidence="14">
    <location>
        <begin position="533"/>
        <end position="555"/>
    </location>
</feature>
<keyword evidence="5 14" id="KW-0681">Retinal protein</keyword>
<feature type="compositionally biased region" description="Polar residues" evidence="15">
    <location>
        <begin position="810"/>
        <end position="819"/>
    </location>
</feature>
<dbReference type="FunFam" id="1.20.1070.10:FF:000044">
    <property type="entry name" value="Opsin, ultraviolet-sensitive"/>
    <property type="match status" value="1"/>
</dbReference>
<dbReference type="CDD" id="cd15336">
    <property type="entry name" value="7tmA_Melanopsin"/>
    <property type="match status" value="1"/>
</dbReference>
<keyword evidence="2 14" id="KW-0600">Photoreceptor protein</keyword>
<feature type="compositionally biased region" description="Low complexity" evidence="15">
    <location>
        <begin position="30"/>
        <end position="43"/>
    </location>
</feature>
<evidence type="ECO:0000256" key="7">
    <source>
        <dbReference type="ARBA" id="ARBA00022991"/>
    </source>
</evidence>
<comment type="function">
    <text evidence="13">Photoreceptor implicated in non-image-forming responses to light.</text>
</comment>
<keyword evidence="9 14" id="KW-0472">Membrane</keyword>
<dbReference type="Proteomes" id="UP001497482">
    <property type="component" value="Chromosome 1"/>
</dbReference>
<dbReference type="PROSITE" id="PS00237">
    <property type="entry name" value="G_PROTEIN_RECEP_F1_1"/>
    <property type="match status" value="1"/>
</dbReference>
<accession>A0AAV2IUY6</accession>
<dbReference type="GO" id="GO:0004930">
    <property type="term" value="F:G protein-coupled receptor activity"/>
    <property type="evidence" value="ECO:0007669"/>
    <property type="project" value="UniProtKB-KW"/>
</dbReference>
<dbReference type="AlphaFoldDB" id="A0AAV2IUY6"/>
<feature type="transmembrane region" description="Helical" evidence="14">
    <location>
        <begin position="417"/>
        <end position="442"/>
    </location>
</feature>
<dbReference type="PROSITE" id="PS00238">
    <property type="entry name" value="OPSIN"/>
    <property type="match status" value="1"/>
</dbReference>
<dbReference type="GO" id="GO:0007601">
    <property type="term" value="P:visual perception"/>
    <property type="evidence" value="ECO:0007669"/>
    <property type="project" value="InterPro"/>
</dbReference>
<dbReference type="InterPro" id="IPR001760">
    <property type="entry name" value="Opsin"/>
</dbReference>
<dbReference type="PANTHER" id="PTHR24240">
    <property type="entry name" value="OPSIN"/>
    <property type="match status" value="1"/>
</dbReference>
<feature type="transmembrane region" description="Helical" evidence="14">
    <location>
        <begin position="491"/>
        <end position="512"/>
    </location>
</feature>
<evidence type="ECO:0000256" key="11">
    <source>
        <dbReference type="ARBA" id="ARBA00023170"/>
    </source>
</evidence>
<protein>
    <recommendedName>
        <fullName evidence="16">G-protein coupled receptors family 1 profile domain-containing protein</fullName>
    </recommendedName>
</protein>
<name>A0AAV2IUY6_KNICA</name>
<dbReference type="GO" id="GO:0007602">
    <property type="term" value="P:phototransduction"/>
    <property type="evidence" value="ECO:0007669"/>
    <property type="project" value="UniProtKB-KW"/>
</dbReference>
<evidence type="ECO:0000256" key="8">
    <source>
        <dbReference type="ARBA" id="ARBA00023040"/>
    </source>
</evidence>
<feature type="compositionally biased region" description="Low complexity" evidence="15">
    <location>
        <begin position="8"/>
        <end position="20"/>
    </location>
</feature>
<feature type="region of interest" description="Disordered" evidence="15">
    <location>
        <begin position="1"/>
        <end position="396"/>
    </location>
</feature>
<feature type="transmembrane region" description="Helical" evidence="14">
    <location>
        <begin position="581"/>
        <end position="608"/>
    </location>
</feature>
<dbReference type="GO" id="GO:0009881">
    <property type="term" value="F:photoreceptor activity"/>
    <property type="evidence" value="ECO:0007669"/>
    <property type="project" value="UniProtKB-KW"/>
</dbReference>
<dbReference type="GO" id="GO:0016020">
    <property type="term" value="C:membrane"/>
    <property type="evidence" value="ECO:0007669"/>
    <property type="project" value="UniProtKB-SubCell"/>
</dbReference>
<keyword evidence="11 14" id="KW-0675">Receptor</keyword>
<dbReference type="SMART" id="SM01381">
    <property type="entry name" value="7TM_GPCR_Srsx"/>
    <property type="match status" value="1"/>
</dbReference>
<comment type="similarity">
    <text evidence="14">Belongs to the G-protein coupled receptor 1 family. Opsin subfamily.</text>
</comment>
<evidence type="ECO:0000256" key="5">
    <source>
        <dbReference type="ARBA" id="ARBA00022925"/>
    </source>
</evidence>
<dbReference type="InterPro" id="IPR027430">
    <property type="entry name" value="Retinal_BS"/>
</dbReference>
<feature type="domain" description="G-protein coupled receptors family 1 profile" evidence="16">
    <location>
        <begin position="433"/>
        <end position="695"/>
    </location>
</feature>
<dbReference type="InterPro" id="IPR017452">
    <property type="entry name" value="GPCR_Rhodpsn_7TM"/>
</dbReference>
<evidence type="ECO:0000256" key="1">
    <source>
        <dbReference type="ARBA" id="ARBA00004141"/>
    </source>
</evidence>
<comment type="subcellular location">
    <subcellularLocation>
        <location evidence="1 14">Membrane</location>
        <topology evidence="1 14">Multi-pass membrane protein</topology>
    </subcellularLocation>
</comment>